<dbReference type="AlphaFoldDB" id="A0A2N7JMF7"/>
<sequence>MQLPHRVILHDKKQLKRHRKQTPAAYEWVSEEEGGTFIRSYHDAPAVRLGDALKQQLEKSGDAIGTLIFFQPFDELWYGCAFDHGVLVREHIGSVASLEALFAYELHHAEHLLVTKKKEEGQDREPALPFFPDKQIQVPPIEPGEWQAFTLAPAASKGLKKRTQTLGVIGLIGGVLIGAGWVFSSSDDVVVTQAPSVPSLTEKEIFQTAFMRQPLAYPLLMNAVAMTIEAQTLPQGMTLSSITFDTTQHQLVGTVEKGDSRIKTRRDWALKGELRQGQWDESSSKLRSPVLPTAPWHDVDVIGFLPDAIDALEGFGVNVKAEAEVAHDEVRAHPFTLTMTGELGALALMAPILNASFITVTAFDMTLSGDAVSQLTLKITVQGVNHDR</sequence>
<evidence type="ECO:0000313" key="1">
    <source>
        <dbReference type="EMBL" id="PMM42859.1"/>
    </source>
</evidence>
<protein>
    <submittedName>
        <fullName evidence="1">Uncharacterized protein</fullName>
    </submittedName>
</protein>
<reference evidence="2" key="1">
    <citation type="submission" date="2016-07" db="EMBL/GenBank/DDBJ databases">
        <title>Nontailed viruses are major unrecognized killers of bacteria in the ocean.</title>
        <authorList>
            <person name="Kauffman K."/>
            <person name="Hussain F."/>
            <person name="Yang J."/>
            <person name="Arevalo P."/>
            <person name="Brown J."/>
            <person name="Cutler M."/>
            <person name="Kelly L."/>
            <person name="Polz M.F."/>
        </authorList>
    </citation>
    <scope>NUCLEOTIDE SEQUENCE [LARGE SCALE GENOMIC DNA]</scope>
    <source>
        <strain evidence="2">10N.261.48.B5</strain>
    </source>
</reference>
<evidence type="ECO:0000313" key="2">
    <source>
        <dbReference type="Proteomes" id="UP000235533"/>
    </source>
</evidence>
<dbReference type="Proteomes" id="UP000235533">
    <property type="component" value="Unassembled WGS sequence"/>
</dbReference>
<gene>
    <name evidence="1" type="ORF">BCT54_07660</name>
</gene>
<name>A0A2N7JMF7_VIBSP</name>
<dbReference type="RefSeq" id="WP_102553324.1">
    <property type="nucleotide sequence ID" value="NZ_MCZF01000267.1"/>
</dbReference>
<dbReference type="EMBL" id="MCZF01000267">
    <property type="protein sequence ID" value="PMM42859.1"/>
    <property type="molecule type" value="Genomic_DNA"/>
</dbReference>
<comment type="caution">
    <text evidence="1">The sequence shown here is derived from an EMBL/GenBank/DDBJ whole genome shotgun (WGS) entry which is preliminary data.</text>
</comment>
<organism evidence="1 2">
    <name type="scientific">Vibrio splendidus</name>
    <dbReference type="NCBI Taxonomy" id="29497"/>
    <lineage>
        <taxon>Bacteria</taxon>
        <taxon>Pseudomonadati</taxon>
        <taxon>Pseudomonadota</taxon>
        <taxon>Gammaproteobacteria</taxon>
        <taxon>Vibrionales</taxon>
        <taxon>Vibrionaceae</taxon>
        <taxon>Vibrio</taxon>
    </lineage>
</organism>
<proteinExistence type="predicted"/>
<accession>A0A2N7JMF7</accession>